<dbReference type="RefSeq" id="WP_110673430.1">
    <property type="nucleotide sequence ID" value="NZ_PYBW01000191.1"/>
</dbReference>
<feature type="compositionally biased region" description="Low complexity" evidence="1">
    <location>
        <begin position="31"/>
        <end position="67"/>
    </location>
</feature>
<comment type="caution">
    <text evidence="3">The sequence shown here is derived from an EMBL/GenBank/DDBJ whole genome shotgun (WGS) entry which is preliminary data.</text>
</comment>
<evidence type="ECO:0000256" key="1">
    <source>
        <dbReference type="SAM" id="MobiDB-lite"/>
    </source>
</evidence>
<keyword evidence="4" id="KW-1185">Reference proteome</keyword>
<proteinExistence type="predicted"/>
<gene>
    <name evidence="3" type="ORF">C7C46_32000</name>
</gene>
<organism evidence="3 4">
    <name type="scientific">Streptomyces tateyamensis</name>
    <dbReference type="NCBI Taxonomy" id="565073"/>
    <lineage>
        <taxon>Bacteria</taxon>
        <taxon>Bacillati</taxon>
        <taxon>Actinomycetota</taxon>
        <taxon>Actinomycetes</taxon>
        <taxon>Kitasatosporales</taxon>
        <taxon>Streptomycetaceae</taxon>
        <taxon>Streptomyces</taxon>
    </lineage>
</organism>
<keyword evidence="2" id="KW-0732">Signal</keyword>
<dbReference type="Proteomes" id="UP000248039">
    <property type="component" value="Unassembled WGS sequence"/>
</dbReference>
<evidence type="ECO:0000313" key="4">
    <source>
        <dbReference type="Proteomes" id="UP000248039"/>
    </source>
</evidence>
<feature type="chain" id="PRO_5038532977" description="SnoaL-like domain-containing protein" evidence="2">
    <location>
        <begin position="22"/>
        <end position="191"/>
    </location>
</feature>
<feature type="region of interest" description="Disordered" evidence="1">
    <location>
        <begin position="31"/>
        <end position="71"/>
    </location>
</feature>
<dbReference type="AlphaFoldDB" id="A0A2V4MSS0"/>
<dbReference type="EMBL" id="PYBW01000191">
    <property type="protein sequence ID" value="PYC65898.1"/>
    <property type="molecule type" value="Genomic_DNA"/>
</dbReference>
<feature type="signal peptide" evidence="2">
    <location>
        <begin position="1"/>
        <end position="21"/>
    </location>
</feature>
<evidence type="ECO:0008006" key="5">
    <source>
        <dbReference type="Google" id="ProtNLM"/>
    </source>
</evidence>
<reference evidence="3 4" key="1">
    <citation type="submission" date="2018-03" db="EMBL/GenBank/DDBJ databases">
        <title>Bioinformatic expansion and discovery of thiopeptide antibiotics.</title>
        <authorList>
            <person name="Schwalen C.J."/>
            <person name="Hudson G.A."/>
            <person name="Mitchell D.A."/>
        </authorList>
    </citation>
    <scope>NUCLEOTIDE SEQUENCE [LARGE SCALE GENOMIC DNA]</scope>
    <source>
        <strain evidence="3 4">ATCC 21389</strain>
    </source>
</reference>
<accession>A0A2V4MSS0</accession>
<dbReference type="OrthoDB" id="4337778at2"/>
<protein>
    <recommendedName>
        <fullName evidence="5">SnoaL-like domain-containing protein</fullName>
    </recommendedName>
</protein>
<name>A0A2V4MSS0_9ACTN</name>
<dbReference type="PROSITE" id="PS51257">
    <property type="entry name" value="PROKAR_LIPOPROTEIN"/>
    <property type="match status" value="1"/>
</dbReference>
<evidence type="ECO:0000256" key="2">
    <source>
        <dbReference type="SAM" id="SignalP"/>
    </source>
</evidence>
<evidence type="ECO:0000313" key="3">
    <source>
        <dbReference type="EMBL" id="PYC65898.1"/>
    </source>
</evidence>
<sequence length="191" mass="19081">MRRIRTALATGLLATALLVVAACGSSGKSTTGAASSSSAAAPSATVTVTASPTPTPTVTVTPNTVTATPPPVVTVTPTPTPSAPATVTRSGPQLTNAAAVVQQYYQDITNHDYAAAWALGGSNIAGSSYAQYVAGFATTASISLGTVSQFNSSQVQAVLYATQTDGTVKVFQGTYTVTNGVLTGASIQQIH</sequence>